<accession>A0A371XDG9</accession>
<evidence type="ECO:0000313" key="2">
    <source>
        <dbReference type="Proteomes" id="UP000262379"/>
    </source>
</evidence>
<comment type="caution">
    <text evidence="1">The sequence shown here is derived from an EMBL/GenBank/DDBJ whole genome shotgun (WGS) entry which is preliminary data.</text>
</comment>
<dbReference type="AlphaFoldDB" id="A0A371XDG9"/>
<keyword evidence="2" id="KW-1185">Reference proteome</keyword>
<evidence type="ECO:0000313" key="1">
    <source>
        <dbReference type="EMBL" id="RFC67279.1"/>
    </source>
</evidence>
<dbReference type="Proteomes" id="UP000262379">
    <property type="component" value="Unassembled WGS sequence"/>
</dbReference>
<protein>
    <recommendedName>
        <fullName evidence="3">Peptidoglycan-binding protein</fullName>
    </recommendedName>
</protein>
<evidence type="ECO:0008006" key="3">
    <source>
        <dbReference type="Google" id="ProtNLM"/>
    </source>
</evidence>
<reference evidence="2" key="1">
    <citation type="submission" date="2018-08" db="EMBL/GenBank/DDBJ databases">
        <authorList>
            <person name="Im W.T."/>
        </authorList>
    </citation>
    <scope>NUCLEOTIDE SEQUENCE [LARGE SCALE GENOMIC DNA]</scope>
    <source>
        <strain evidence="2">LA-28</strain>
    </source>
</reference>
<gene>
    <name evidence="1" type="ORF">DY251_12040</name>
</gene>
<organism evidence="1 2">
    <name type="scientific">Mesorhizobium denitrificans</name>
    <dbReference type="NCBI Taxonomy" id="2294114"/>
    <lineage>
        <taxon>Bacteria</taxon>
        <taxon>Pseudomonadati</taxon>
        <taxon>Pseudomonadota</taxon>
        <taxon>Alphaproteobacteria</taxon>
        <taxon>Hyphomicrobiales</taxon>
        <taxon>Phyllobacteriaceae</taxon>
        <taxon>Mesorhizobium</taxon>
    </lineage>
</organism>
<name>A0A371XDG9_9HYPH</name>
<proteinExistence type="predicted"/>
<sequence>MNLLFTSLSARKVAPKPSCGGCPMKAVIGRFAVITLAANIAAPSAIAGGYPVECYEHIQRAPVYGTVTERVELYPATTDVRISAPIIGTRERVTRLSPETVGVRVVPAQYRTIRERYVLEPAKVVQRRLPPRTEARYRKELVPGGYKWEWRVINGRKVLCKIKLPARYRTVVERVPVGPDRVVRQKVAATYGYREKVIEITPERRERYVIPARYASETEQVVLRPKIVQEIPIGPAYRTITRKVLVRPGEDAYQRVALPNRCKS</sequence>
<dbReference type="EMBL" id="QURN01000008">
    <property type="protein sequence ID" value="RFC67279.1"/>
    <property type="molecule type" value="Genomic_DNA"/>
</dbReference>